<gene>
    <name evidence="1" type="ORF">CWM47_37430</name>
</gene>
<dbReference type="KEGG" id="spir:CWM47_37430"/>
<proteinExistence type="predicted"/>
<dbReference type="Proteomes" id="UP000232883">
    <property type="component" value="Chromosome"/>
</dbReference>
<dbReference type="RefSeq" id="WP_100993546.1">
    <property type="nucleotide sequence ID" value="NZ_CP025096.1"/>
</dbReference>
<evidence type="ECO:0000313" key="1">
    <source>
        <dbReference type="EMBL" id="AUD07009.1"/>
    </source>
</evidence>
<name>A0A2K8ZB12_9BACT</name>
<dbReference type="EMBL" id="CP025096">
    <property type="protein sequence ID" value="AUD07009.1"/>
    <property type="molecule type" value="Genomic_DNA"/>
</dbReference>
<dbReference type="AlphaFoldDB" id="A0A2K8ZB12"/>
<accession>A0A2K8ZB12</accession>
<protein>
    <submittedName>
        <fullName evidence="1">Uncharacterized protein</fullName>
    </submittedName>
</protein>
<sequence>MAKLNISPEAYYDLTGTETMALLKGVNDRELASLRDNRRLATLYHNANFTPMVTEQEFMPLPGDNQIVKAKKYADANPHQTFAMLASAMGVTPTIEANE</sequence>
<evidence type="ECO:0000313" key="2">
    <source>
        <dbReference type="Proteomes" id="UP000232883"/>
    </source>
</evidence>
<organism evidence="1 2">
    <name type="scientific">Spirosoma pollinicola</name>
    <dbReference type="NCBI Taxonomy" id="2057025"/>
    <lineage>
        <taxon>Bacteria</taxon>
        <taxon>Pseudomonadati</taxon>
        <taxon>Bacteroidota</taxon>
        <taxon>Cytophagia</taxon>
        <taxon>Cytophagales</taxon>
        <taxon>Cytophagaceae</taxon>
        <taxon>Spirosoma</taxon>
    </lineage>
</organism>
<keyword evidence="2" id="KW-1185">Reference proteome</keyword>
<reference evidence="1 2" key="1">
    <citation type="submission" date="2017-11" db="EMBL/GenBank/DDBJ databases">
        <title>Taxonomic description and genome sequences of Spirosoma HA7 sp. nov., isolated from pollen microhabitat of Corylus avellana.</title>
        <authorList>
            <person name="Ambika Manirajan B."/>
            <person name="Suarez C."/>
            <person name="Ratering S."/>
            <person name="Geissler-Plaum R."/>
            <person name="Cardinale M."/>
            <person name="Sylvia S."/>
        </authorList>
    </citation>
    <scope>NUCLEOTIDE SEQUENCE [LARGE SCALE GENOMIC DNA]</scope>
    <source>
        <strain evidence="1 2">HA7</strain>
    </source>
</reference>